<keyword evidence="2" id="KW-0812">Transmembrane</keyword>
<keyword evidence="2" id="KW-1133">Transmembrane helix</keyword>
<dbReference type="AlphaFoldDB" id="A0A914AXC6"/>
<organism evidence="3 4">
    <name type="scientific">Patiria miniata</name>
    <name type="common">Bat star</name>
    <name type="synonym">Asterina miniata</name>
    <dbReference type="NCBI Taxonomy" id="46514"/>
    <lineage>
        <taxon>Eukaryota</taxon>
        <taxon>Metazoa</taxon>
        <taxon>Echinodermata</taxon>
        <taxon>Eleutherozoa</taxon>
        <taxon>Asterozoa</taxon>
        <taxon>Asteroidea</taxon>
        <taxon>Valvatacea</taxon>
        <taxon>Valvatida</taxon>
        <taxon>Asterinidae</taxon>
        <taxon>Patiria</taxon>
    </lineage>
</organism>
<evidence type="ECO:0000256" key="1">
    <source>
        <dbReference type="ARBA" id="ARBA00023180"/>
    </source>
</evidence>
<accession>A0A914AXC6</accession>
<dbReference type="GO" id="GO:0000139">
    <property type="term" value="C:Golgi membrane"/>
    <property type="evidence" value="ECO:0007669"/>
    <property type="project" value="UniProtKB-SubCell"/>
</dbReference>
<dbReference type="EnsemblMetazoa" id="XM_038212419.1">
    <property type="protein sequence ID" value="XP_038068347.1"/>
    <property type="gene ID" value="LOC119737801"/>
</dbReference>
<evidence type="ECO:0000313" key="4">
    <source>
        <dbReference type="Proteomes" id="UP000887568"/>
    </source>
</evidence>
<dbReference type="GO" id="GO:0005802">
    <property type="term" value="C:trans-Golgi network"/>
    <property type="evidence" value="ECO:0007669"/>
    <property type="project" value="TreeGrafter"/>
</dbReference>
<sequence>MAAHRTCSEFWSFSLRNAQFYFLLVLVAFVLNCKTVFGQAVTLSPLCGSNLYDMETLKSVPYWTITQPGICYESWGTKALSCTINLAFCKALPLDKTGGQEDIGASQELTGAVGDNPLALGQISRVIDDEDGAQLIVTYPDGELVNCGHIGVIVYFYCNENTVWEVPTTGGPGEIQGNPHVVLDSSNTSCLYSIVAEYAGACERQTSSLSAGTIIIIIFFCLLAVYLIGGVIFNKFSGTSGKELIPNYDTWNRLPEDVMLGCGFFFNCITCQAGTQTSSHDSYDKI</sequence>
<dbReference type="Gene3D" id="2.70.130.10">
    <property type="entry name" value="Mannose-6-phosphate receptor binding domain"/>
    <property type="match status" value="1"/>
</dbReference>
<dbReference type="OMA" id="GARGWEM"/>
<dbReference type="InterPro" id="IPR009011">
    <property type="entry name" value="Man6P_isomerase_rcpt-bd_dom_sf"/>
</dbReference>
<proteinExistence type="predicted"/>
<dbReference type="Proteomes" id="UP000887568">
    <property type="component" value="Unplaced"/>
</dbReference>
<evidence type="ECO:0008006" key="5">
    <source>
        <dbReference type="Google" id="ProtNLM"/>
    </source>
</evidence>
<keyword evidence="2" id="KW-0472">Membrane</keyword>
<reference evidence="3" key="1">
    <citation type="submission" date="2022-11" db="UniProtKB">
        <authorList>
            <consortium name="EnsemblMetazoa"/>
        </authorList>
    </citation>
    <scope>IDENTIFICATION</scope>
</reference>
<dbReference type="RefSeq" id="XP_038068347.1">
    <property type="nucleotide sequence ID" value="XM_038212419.1"/>
</dbReference>
<feature type="transmembrane region" description="Helical" evidence="2">
    <location>
        <begin position="211"/>
        <end position="233"/>
    </location>
</feature>
<name>A0A914AXC6_PATMI</name>
<dbReference type="InterPro" id="IPR028927">
    <property type="entry name" value="Man-6-P_rcpt"/>
</dbReference>
<evidence type="ECO:0000256" key="2">
    <source>
        <dbReference type="SAM" id="Phobius"/>
    </source>
</evidence>
<protein>
    <recommendedName>
        <fullName evidence="5">Cation-dependent mannose-6-phosphate receptor</fullName>
    </recommendedName>
</protein>
<dbReference type="Pfam" id="PF02157">
    <property type="entry name" value="Man-6-P_recep"/>
    <property type="match status" value="1"/>
</dbReference>
<evidence type="ECO:0000313" key="3">
    <source>
        <dbReference type="EnsemblMetazoa" id="XP_038068347.1"/>
    </source>
</evidence>
<dbReference type="PANTHER" id="PTHR15071:SF0">
    <property type="entry name" value="MANNOSE 6-PHOSPHATE RECEPTOR-LIKE PROTEIN 1"/>
    <property type="match status" value="1"/>
</dbReference>
<dbReference type="PANTHER" id="PTHR15071">
    <property type="entry name" value="MANNOSE-6-PHOSPHATE RECEPTOR FAMILY MEMBER"/>
    <property type="match status" value="1"/>
</dbReference>
<keyword evidence="4" id="KW-1185">Reference proteome</keyword>
<dbReference type="OrthoDB" id="29460at2759"/>
<keyword evidence="1" id="KW-0325">Glycoprotein</keyword>
<dbReference type="GeneID" id="119737801"/>